<sequence length="93" mass="10612">MKSATLPSIRVEPEFRTAVESLLHEGESLSQFVENAVRDTLMQRQHQSEFLARGIQSLETARQSNDYVEADDMLAQLRDQLAKARSQVHSRRA</sequence>
<accession>A0A315EV64</accession>
<protein>
    <submittedName>
        <fullName evidence="1">Prevent-host-death protein</fullName>
    </submittedName>
</protein>
<proteinExistence type="predicted"/>
<evidence type="ECO:0000313" key="2">
    <source>
        <dbReference type="Proteomes" id="UP000251341"/>
    </source>
</evidence>
<organism evidence="1 2">
    <name type="scientific">Limnohabitans curvus</name>
    <dbReference type="NCBI Taxonomy" id="323423"/>
    <lineage>
        <taxon>Bacteria</taxon>
        <taxon>Pseudomonadati</taxon>
        <taxon>Pseudomonadota</taxon>
        <taxon>Betaproteobacteria</taxon>
        <taxon>Burkholderiales</taxon>
        <taxon>Comamonadaceae</taxon>
        <taxon>Limnohabitans</taxon>
    </lineage>
</organism>
<gene>
    <name evidence="1" type="ORF">B9Z44_10150</name>
</gene>
<dbReference type="AlphaFoldDB" id="A0A315EV64"/>
<name>A0A315EV64_9BURK</name>
<dbReference type="Proteomes" id="UP000251341">
    <property type="component" value="Unassembled WGS sequence"/>
</dbReference>
<dbReference type="EMBL" id="NESP01000001">
    <property type="protein sequence ID" value="PUE59904.1"/>
    <property type="molecule type" value="Genomic_DNA"/>
</dbReference>
<dbReference type="NCBIfam" id="NF041551">
    <property type="entry name" value="YlcI_YnfO_N"/>
    <property type="match status" value="1"/>
</dbReference>
<evidence type="ECO:0000313" key="1">
    <source>
        <dbReference type="EMBL" id="PUE59904.1"/>
    </source>
</evidence>
<reference evidence="1 2" key="1">
    <citation type="submission" date="2017-04" db="EMBL/GenBank/DDBJ databases">
        <title>Unexpected and diverse lifestyles within the genus Limnohabitans.</title>
        <authorList>
            <person name="Kasalicky V."/>
            <person name="Mehrshad M."/>
            <person name="Andrei S.-A."/>
            <person name="Salcher M."/>
            <person name="Kratochvilova H."/>
            <person name="Simek K."/>
            <person name="Ghai R."/>
        </authorList>
    </citation>
    <scope>NUCLEOTIDE SEQUENCE [LARGE SCALE GENOMIC DNA]</scope>
    <source>
        <strain evidence="1 2">MWH-C5</strain>
    </source>
</reference>
<keyword evidence="2" id="KW-1185">Reference proteome</keyword>
<dbReference type="RefSeq" id="WP_108359305.1">
    <property type="nucleotide sequence ID" value="NZ_NESP01000001.1"/>
</dbReference>
<comment type="caution">
    <text evidence="1">The sequence shown here is derived from an EMBL/GenBank/DDBJ whole genome shotgun (WGS) entry which is preliminary data.</text>
</comment>